<keyword evidence="3" id="KW-1185">Reference proteome</keyword>
<evidence type="ECO:0000256" key="1">
    <source>
        <dbReference type="SAM" id="MobiDB-lite"/>
    </source>
</evidence>
<comment type="caution">
    <text evidence="2">The sequence shown here is derived from an EMBL/GenBank/DDBJ whole genome shotgun (WGS) entry which is preliminary data.</text>
</comment>
<feature type="region of interest" description="Disordered" evidence="1">
    <location>
        <begin position="1"/>
        <end position="108"/>
    </location>
</feature>
<organism evidence="2 3">
    <name type="scientific">Pleurodeles waltl</name>
    <name type="common">Iberian ribbed newt</name>
    <dbReference type="NCBI Taxonomy" id="8319"/>
    <lineage>
        <taxon>Eukaryota</taxon>
        <taxon>Metazoa</taxon>
        <taxon>Chordata</taxon>
        <taxon>Craniata</taxon>
        <taxon>Vertebrata</taxon>
        <taxon>Euteleostomi</taxon>
        <taxon>Amphibia</taxon>
        <taxon>Batrachia</taxon>
        <taxon>Caudata</taxon>
        <taxon>Salamandroidea</taxon>
        <taxon>Salamandridae</taxon>
        <taxon>Pleurodelinae</taxon>
        <taxon>Pleurodeles</taxon>
    </lineage>
</organism>
<reference evidence="2" key="1">
    <citation type="journal article" date="2022" name="bioRxiv">
        <title>Sequencing and chromosome-scale assembly of the giantPleurodeles waltlgenome.</title>
        <authorList>
            <person name="Brown T."/>
            <person name="Elewa A."/>
            <person name="Iarovenko S."/>
            <person name="Subramanian E."/>
            <person name="Araus A.J."/>
            <person name="Petzold A."/>
            <person name="Susuki M."/>
            <person name="Suzuki K.-i.T."/>
            <person name="Hayashi T."/>
            <person name="Toyoda A."/>
            <person name="Oliveira C."/>
            <person name="Osipova E."/>
            <person name="Leigh N.D."/>
            <person name="Simon A."/>
            <person name="Yun M.H."/>
        </authorList>
    </citation>
    <scope>NUCLEOTIDE SEQUENCE</scope>
    <source>
        <strain evidence="2">20211129_DDA</strain>
        <tissue evidence="2">Liver</tissue>
    </source>
</reference>
<dbReference type="AlphaFoldDB" id="A0AAV7MEF1"/>
<sequence length="160" mass="17360">MAVPSPLHRGLPARAASPETERGSTPASLPLRGGSRPSVPRTRAPIRRDRLSGPGRPRSPVRSTLPHLRPRLTAGGKAAGPLRSQRADPALSNVPDPKRGTQPLPGSVRGSAAVFRRWPARRRHAYRYKLKRPLRSEEIKRAPSPAVGHAPLLTALMFVN</sequence>
<dbReference type="EMBL" id="JANPWB010000014">
    <property type="protein sequence ID" value="KAJ1101922.1"/>
    <property type="molecule type" value="Genomic_DNA"/>
</dbReference>
<gene>
    <name evidence="2" type="ORF">NDU88_006985</name>
</gene>
<evidence type="ECO:0000313" key="3">
    <source>
        <dbReference type="Proteomes" id="UP001066276"/>
    </source>
</evidence>
<proteinExistence type="predicted"/>
<accession>A0AAV7MEF1</accession>
<evidence type="ECO:0000313" key="2">
    <source>
        <dbReference type="EMBL" id="KAJ1101922.1"/>
    </source>
</evidence>
<protein>
    <submittedName>
        <fullName evidence="2">Uncharacterized protein</fullName>
    </submittedName>
</protein>
<dbReference type="Proteomes" id="UP001066276">
    <property type="component" value="Chromosome 10"/>
</dbReference>
<name>A0AAV7MEF1_PLEWA</name>